<dbReference type="PATRIC" id="fig|693979.3.peg.2094"/>
<protein>
    <submittedName>
        <fullName evidence="7">RNA polymerase, sigma-24 subunit, ECF subfamily</fullName>
    </submittedName>
</protein>
<dbReference type="InterPro" id="IPR013249">
    <property type="entry name" value="RNA_pol_sigma70_r4_t2"/>
</dbReference>
<dbReference type="GO" id="GO:0003677">
    <property type="term" value="F:DNA binding"/>
    <property type="evidence" value="ECO:0007669"/>
    <property type="project" value="InterPro"/>
</dbReference>
<dbReference type="STRING" id="693979.Bache_1987"/>
<keyword evidence="3" id="KW-0731">Sigma factor</keyword>
<evidence type="ECO:0000256" key="1">
    <source>
        <dbReference type="ARBA" id="ARBA00010641"/>
    </source>
</evidence>
<dbReference type="SUPFAM" id="SSF88946">
    <property type="entry name" value="Sigma2 domain of RNA polymerase sigma factors"/>
    <property type="match status" value="1"/>
</dbReference>
<dbReference type="SUPFAM" id="SSF88659">
    <property type="entry name" value="Sigma3 and sigma4 domains of RNA polymerase sigma factors"/>
    <property type="match status" value="1"/>
</dbReference>
<dbReference type="Pfam" id="PF04542">
    <property type="entry name" value="Sigma70_r2"/>
    <property type="match status" value="1"/>
</dbReference>
<dbReference type="PANTHER" id="PTHR43133:SF46">
    <property type="entry name" value="RNA POLYMERASE SIGMA-70 FACTOR ECF SUBFAMILY"/>
    <property type="match status" value="1"/>
</dbReference>
<feature type="domain" description="RNA polymerase sigma factor 70 region 4 type 2" evidence="6">
    <location>
        <begin position="138"/>
        <end position="186"/>
    </location>
</feature>
<dbReference type="EMBL" id="CP002352">
    <property type="protein sequence ID" value="ADV43964.1"/>
    <property type="molecule type" value="Genomic_DNA"/>
</dbReference>
<evidence type="ECO:0000313" key="7">
    <source>
        <dbReference type="EMBL" id="ADV43964.1"/>
    </source>
</evidence>
<organism evidence="7 8">
    <name type="scientific">Bacteroides helcogenes (strain ATCC 35417 / DSM 20613 / JCM 6297 / CCUG 15421 / P 36-108)</name>
    <dbReference type="NCBI Taxonomy" id="693979"/>
    <lineage>
        <taxon>Bacteria</taxon>
        <taxon>Pseudomonadati</taxon>
        <taxon>Bacteroidota</taxon>
        <taxon>Bacteroidia</taxon>
        <taxon>Bacteroidales</taxon>
        <taxon>Bacteroidaceae</taxon>
        <taxon>Bacteroides</taxon>
    </lineage>
</organism>
<evidence type="ECO:0000259" key="6">
    <source>
        <dbReference type="Pfam" id="PF08281"/>
    </source>
</evidence>
<dbReference type="InterPro" id="IPR013325">
    <property type="entry name" value="RNA_pol_sigma_r2"/>
</dbReference>
<dbReference type="HOGENOM" id="CLU_047691_3_2_10"/>
<dbReference type="AlphaFoldDB" id="E6SQA5"/>
<comment type="similarity">
    <text evidence="1">Belongs to the sigma-70 factor family. ECF subfamily.</text>
</comment>
<dbReference type="Gene3D" id="1.10.1740.10">
    <property type="match status" value="1"/>
</dbReference>
<dbReference type="PANTHER" id="PTHR43133">
    <property type="entry name" value="RNA POLYMERASE ECF-TYPE SIGMA FACTO"/>
    <property type="match status" value="1"/>
</dbReference>
<evidence type="ECO:0000259" key="5">
    <source>
        <dbReference type="Pfam" id="PF04542"/>
    </source>
</evidence>
<keyword evidence="8" id="KW-1185">Reference proteome</keyword>
<dbReference type="NCBIfam" id="TIGR02937">
    <property type="entry name" value="sigma70-ECF"/>
    <property type="match status" value="1"/>
</dbReference>
<feature type="domain" description="RNA polymerase sigma-70 region 2" evidence="5">
    <location>
        <begin position="41"/>
        <end position="107"/>
    </location>
</feature>
<dbReference type="OrthoDB" id="1056775at2"/>
<dbReference type="KEGG" id="bhl:Bache_1987"/>
<evidence type="ECO:0000256" key="4">
    <source>
        <dbReference type="ARBA" id="ARBA00023163"/>
    </source>
</evidence>
<evidence type="ECO:0000313" key="8">
    <source>
        <dbReference type="Proteomes" id="UP000008630"/>
    </source>
</evidence>
<reference key="1">
    <citation type="submission" date="2010-11" db="EMBL/GenBank/DDBJ databases">
        <title>The complete genome of Bacteroides helcogenes P 36-108.</title>
        <authorList>
            <consortium name="US DOE Joint Genome Institute (JGI-PGF)"/>
            <person name="Lucas S."/>
            <person name="Copeland A."/>
            <person name="Lapidus A."/>
            <person name="Bruce D."/>
            <person name="Goodwin L."/>
            <person name="Pitluck S."/>
            <person name="Kyrpides N."/>
            <person name="Mavromatis K."/>
            <person name="Ivanova N."/>
            <person name="Zeytun A."/>
            <person name="Brettin T."/>
            <person name="Detter J.C."/>
            <person name="Tapia R."/>
            <person name="Han C."/>
            <person name="Land M."/>
            <person name="Hauser L."/>
            <person name="Markowitz V."/>
            <person name="Cheng J.-F."/>
            <person name="Hugenholtz P."/>
            <person name="Woyke T."/>
            <person name="Wu D."/>
            <person name="Gronow S."/>
            <person name="Wellnitz S."/>
            <person name="Brambilla E."/>
            <person name="Klenk H.-P."/>
            <person name="Eisen J.A."/>
        </authorList>
    </citation>
    <scope>NUCLEOTIDE SEQUENCE</scope>
    <source>
        <strain>P 36-108</strain>
    </source>
</reference>
<dbReference type="InterPro" id="IPR013324">
    <property type="entry name" value="RNA_pol_sigma_r3/r4-like"/>
</dbReference>
<proteinExistence type="inferred from homology"/>
<keyword evidence="2" id="KW-0805">Transcription regulation</keyword>
<dbReference type="InterPro" id="IPR039425">
    <property type="entry name" value="RNA_pol_sigma-70-like"/>
</dbReference>
<dbReference type="eggNOG" id="COG1595">
    <property type="taxonomic scope" value="Bacteria"/>
</dbReference>
<dbReference type="Pfam" id="PF08281">
    <property type="entry name" value="Sigma70_r4_2"/>
    <property type="match status" value="1"/>
</dbReference>
<dbReference type="GO" id="GO:0006352">
    <property type="term" value="P:DNA-templated transcription initiation"/>
    <property type="evidence" value="ECO:0007669"/>
    <property type="project" value="InterPro"/>
</dbReference>
<dbReference type="InterPro" id="IPR014284">
    <property type="entry name" value="RNA_pol_sigma-70_dom"/>
</dbReference>
<dbReference type="RefSeq" id="WP_013547557.1">
    <property type="nucleotide sequence ID" value="NC_014933.1"/>
</dbReference>
<keyword evidence="4" id="KW-0804">Transcription</keyword>
<reference evidence="7 8" key="2">
    <citation type="journal article" date="2011" name="Stand. Genomic Sci.">
        <title>Complete genome sequence of Bacteroides helcogenes type strain (P 36-108).</title>
        <authorList>
            <person name="Pati A."/>
            <person name="Gronow S."/>
            <person name="Zeytun A."/>
            <person name="Lapidus A."/>
            <person name="Nolan M."/>
            <person name="Hammon N."/>
            <person name="Deshpande S."/>
            <person name="Cheng J.F."/>
            <person name="Tapia R."/>
            <person name="Han C."/>
            <person name="Goodwin L."/>
            <person name="Pitluck S."/>
            <person name="Liolios K."/>
            <person name="Pagani I."/>
            <person name="Ivanova N."/>
            <person name="Mavromatis K."/>
            <person name="Chen A."/>
            <person name="Palaniappan K."/>
            <person name="Land M."/>
            <person name="Hauser L."/>
            <person name="Chang Y.J."/>
            <person name="Jeffries C.D."/>
            <person name="Detter J.C."/>
            <person name="Brambilla E."/>
            <person name="Rohde M."/>
            <person name="Goker M."/>
            <person name="Woyke T."/>
            <person name="Bristow J."/>
            <person name="Eisen J.A."/>
            <person name="Markowitz V."/>
            <person name="Hugenholtz P."/>
            <person name="Kyrpides N.C."/>
            <person name="Klenk H.P."/>
            <person name="Lucas S."/>
        </authorList>
    </citation>
    <scope>NUCLEOTIDE SEQUENCE [LARGE SCALE GENOMIC DNA]</scope>
    <source>
        <strain evidence="8">ATCC 35417 / DSM 20613 / JCM 6297 / CCUG 15421 / P 36-108</strain>
    </source>
</reference>
<dbReference type="GO" id="GO:0016987">
    <property type="term" value="F:sigma factor activity"/>
    <property type="evidence" value="ECO:0007669"/>
    <property type="project" value="UniProtKB-KW"/>
</dbReference>
<accession>E6SQA5</accession>
<dbReference type="InterPro" id="IPR007627">
    <property type="entry name" value="RNA_pol_sigma70_r2"/>
</dbReference>
<sequence length="203" mass="23511">MLRLTNKRRKEASVKRALTLENEIELIEGCRAGKDSARKELYTLYSRQMLAVCYRYTGDVDAAHDVLHDGFIKIFTHFTFRGECALSTWVTRVMVTQAIDYLRKQKRFSQLVVNEEQLPDVPDEASIAETGSRLSEEVLMAFVAELPDGCRTVFNLYVFEEKSHKEIAGILHIKEHSSTSQLYRAKCLLAKRIKEYTENERKR</sequence>
<dbReference type="InterPro" id="IPR036388">
    <property type="entry name" value="WH-like_DNA-bd_sf"/>
</dbReference>
<name>E6SQA5_BACT6</name>
<gene>
    <name evidence="7" type="ordered locus">Bache_1987</name>
</gene>
<dbReference type="Gene3D" id="1.10.10.10">
    <property type="entry name" value="Winged helix-like DNA-binding domain superfamily/Winged helix DNA-binding domain"/>
    <property type="match status" value="1"/>
</dbReference>
<evidence type="ECO:0000256" key="2">
    <source>
        <dbReference type="ARBA" id="ARBA00023015"/>
    </source>
</evidence>
<dbReference type="Proteomes" id="UP000008630">
    <property type="component" value="Chromosome"/>
</dbReference>
<evidence type="ECO:0000256" key="3">
    <source>
        <dbReference type="ARBA" id="ARBA00023082"/>
    </source>
</evidence>